<gene>
    <name evidence="1" type="ORF">MNBD_GAMMA26-664</name>
</gene>
<name>A0A3B1B337_9ZZZZ</name>
<dbReference type="EMBL" id="UOFX01000039">
    <property type="protein sequence ID" value="VAX08531.1"/>
    <property type="molecule type" value="Genomic_DNA"/>
</dbReference>
<protein>
    <submittedName>
        <fullName evidence="1">Uncharacterized protein</fullName>
    </submittedName>
</protein>
<dbReference type="AlphaFoldDB" id="A0A3B1B337"/>
<evidence type="ECO:0000313" key="1">
    <source>
        <dbReference type="EMBL" id="VAX08531.1"/>
    </source>
</evidence>
<sequence>MSGSMSGWNGNGQVRWQRLEGPEYRGSGVKKPAAENRFFHELAVRRHFTPNSADYPSTYSG</sequence>
<accession>A0A3B1B337</accession>
<reference evidence="1" key="1">
    <citation type="submission" date="2018-06" db="EMBL/GenBank/DDBJ databases">
        <authorList>
            <person name="Zhirakovskaya E."/>
        </authorList>
    </citation>
    <scope>NUCLEOTIDE SEQUENCE</scope>
</reference>
<proteinExistence type="predicted"/>
<organism evidence="1">
    <name type="scientific">hydrothermal vent metagenome</name>
    <dbReference type="NCBI Taxonomy" id="652676"/>
    <lineage>
        <taxon>unclassified sequences</taxon>
        <taxon>metagenomes</taxon>
        <taxon>ecological metagenomes</taxon>
    </lineage>
</organism>